<reference evidence="2" key="1">
    <citation type="submission" date="2019-12" db="EMBL/GenBank/DDBJ databases">
        <authorList>
            <person name="Scholes J."/>
        </authorList>
    </citation>
    <scope>NUCLEOTIDE SEQUENCE</scope>
</reference>
<accession>A0A9N7RBL5</accession>
<proteinExistence type="predicted"/>
<feature type="domain" description="KIB1-4 beta-propeller" evidence="1">
    <location>
        <begin position="73"/>
        <end position="383"/>
    </location>
</feature>
<dbReference type="OrthoDB" id="904034at2759"/>
<gene>
    <name evidence="2" type="ORF">SHERM_18503</name>
</gene>
<organism evidence="2 3">
    <name type="scientific">Striga hermonthica</name>
    <name type="common">Purple witchweed</name>
    <name type="synonym">Buchnera hermonthica</name>
    <dbReference type="NCBI Taxonomy" id="68872"/>
    <lineage>
        <taxon>Eukaryota</taxon>
        <taxon>Viridiplantae</taxon>
        <taxon>Streptophyta</taxon>
        <taxon>Embryophyta</taxon>
        <taxon>Tracheophyta</taxon>
        <taxon>Spermatophyta</taxon>
        <taxon>Magnoliopsida</taxon>
        <taxon>eudicotyledons</taxon>
        <taxon>Gunneridae</taxon>
        <taxon>Pentapetalae</taxon>
        <taxon>asterids</taxon>
        <taxon>lamiids</taxon>
        <taxon>Lamiales</taxon>
        <taxon>Orobanchaceae</taxon>
        <taxon>Buchnereae</taxon>
        <taxon>Striga</taxon>
    </lineage>
</organism>
<dbReference type="InterPro" id="IPR005174">
    <property type="entry name" value="KIB1-4_b-propeller"/>
</dbReference>
<dbReference type="PANTHER" id="PTHR44259">
    <property type="entry name" value="OS07G0183000 PROTEIN-RELATED"/>
    <property type="match status" value="1"/>
</dbReference>
<comment type="caution">
    <text evidence="2">The sequence shown here is derived from an EMBL/GenBank/DDBJ whole genome shotgun (WGS) entry which is preliminary data.</text>
</comment>
<evidence type="ECO:0000259" key="1">
    <source>
        <dbReference type="Pfam" id="PF03478"/>
    </source>
</evidence>
<keyword evidence="3" id="KW-1185">Reference proteome</keyword>
<evidence type="ECO:0000313" key="2">
    <source>
        <dbReference type="EMBL" id="CAA0820501.1"/>
    </source>
</evidence>
<dbReference type="InterPro" id="IPR050942">
    <property type="entry name" value="F-box_BR-signaling"/>
</dbReference>
<dbReference type="EMBL" id="CACSLK010020742">
    <property type="protein sequence ID" value="CAA0820501.1"/>
    <property type="molecule type" value="Genomic_DNA"/>
</dbReference>
<dbReference type="AlphaFoldDB" id="A0A9N7RBL5"/>
<sequence>MAAVSKHLTSIHDFLAFRGVCSSWRSAATFDNFDGEVPRVPWLMCVSSEGEEMAKEGNTDGGAKKVVVSLFDLSTEKARILNNVSPMDGKGYLSSRGWILCVSECDGSVYLTHPVWRIKIELPGLGTLPGYTLKEGIGYIKKMVLSGSPTRKTDLVVMVIWGKLKRLGFSRPGDLSWTVMGTWRDSFCDILYHNRRLYAVNLSKSIVECDIHGPNPTHLLQPKNSSQQKNKGKGGETLITVSGDVAYCSNHVPQNDPLFMAQHAGDNNDFDNNFPRKLMLYLVKSFGKFLIVSRCIVNNRTFRFQILEVDLKDGSHKNIKRLWKTAIFLGLNSSVCLELPEWGVVKPNYFLGLLPEWGVVKPNYIYFTDDHSGKGKGLDMGVWQLMGGVPMGLHHGCSGAFLAPPVWVVPSI</sequence>
<protein>
    <submittedName>
        <fullName evidence="2">F-box protein</fullName>
    </submittedName>
</protein>
<dbReference type="PANTHER" id="PTHR44259:SF108">
    <property type="entry name" value="F-BOX PROTEIN SKIP23-LIKE"/>
    <property type="match status" value="1"/>
</dbReference>
<dbReference type="Proteomes" id="UP001153555">
    <property type="component" value="Unassembled WGS sequence"/>
</dbReference>
<evidence type="ECO:0000313" key="3">
    <source>
        <dbReference type="Proteomes" id="UP001153555"/>
    </source>
</evidence>
<dbReference type="Pfam" id="PF03478">
    <property type="entry name" value="Beta-prop_KIB1-4"/>
    <property type="match status" value="1"/>
</dbReference>
<name>A0A9N7RBL5_STRHE</name>